<evidence type="ECO:0000256" key="2">
    <source>
        <dbReference type="SAM" id="SignalP"/>
    </source>
</evidence>
<dbReference type="Gramene" id="Zm00001eb094590_T001">
    <property type="protein sequence ID" value="Zm00001eb094590_P001"/>
    <property type="gene ID" value="Zm00001eb094590"/>
</dbReference>
<proteinExistence type="predicted"/>
<reference evidence="4" key="1">
    <citation type="submission" date="2015-12" db="EMBL/GenBank/DDBJ databases">
        <title>Update maize B73 reference genome by single molecule sequencing technologies.</title>
        <authorList>
            <consortium name="Maize Genome Sequencing Project"/>
            <person name="Ware D."/>
        </authorList>
    </citation>
    <scope>NUCLEOTIDE SEQUENCE [LARGE SCALE GENOMIC DNA]</scope>
    <source>
        <strain evidence="4">cv. B73</strain>
    </source>
</reference>
<feature type="chain" id="PRO_5032312312" description="Secreted protein" evidence="2">
    <location>
        <begin position="18"/>
        <end position="136"/>
    </location>
</feature>
<dbReference type="EnsemblPlants" id="Zm00001eb094590_T001">
    <property type="protein sequence ID" value="Zm00001eb094590_P001"/>
    <property type="gene ID" value="Zm00001eb094590"/>
</dbReference>
<evidence type="ECO:0000313" key="4">
    <source>
        <dbReference type="Proteomes" id="UP000007305"/>
    </source>
</evidence>
<feature type="compositionally biased region" description="Low complexity" evidence="1">
    <location>
        <begin position="52"/>
        <end position="62"/>
    </location>
</feature>
<keyword evidence="4" id="KW-1185">Reference proteome</keyword>
<evidence type="ECO:0008006" key="5">
    <source>
        <dbReference type="Google" id="ProtNLM"/>
    </source>
</evidence>
<reference evidence="3" key="2">
    <citation type="submission" date="2019-07" db="EMBL/GenBank/DDBJ databases">
        <authorList>
            <person name="Seetharam A."/>
            <person name="Woodhouse M."/>
            <person name="Cannon E."/>
        </authorList>
    </citation>
    <scope>NUCLEOTIDE SEQUENCE [LARGE SCALE GENOMIC DNA]</scope>
    <source>
        <strain evidence="3">cv. B73</strain>
    </source>
</reference>
<keyword evidence="2" id="KW-0732">Signal</keyword>
<dbReference type="Proteomes" id="UP000007305">
    <property type="component" value="Chromosome 2"/>
</dbReference>
<organism evidence="3 4">
    <name type="scientific">Zea mays</name>
    <name type="common">Maize</name>
    <dbReference type="NCBI Taxonomy" id="4577"/>
    <lineage>
        <taxon>Eukaryota</taxon>
        <taxon>Viridiplantae</taxon>
        <taxon>Streptophyta</taxon>
        <taxon>Embryophyta</taxon>
        <taxon>Tracheophyta</taxon>
        <taxon>Spermatophyta</taxon>
        <taxon>Magnoliopsida</taxon>
        <taxon>Liliopsida</taxon>
        <taxon>Poales</taxon>
        <taxon>Poaceae</taxon>
        <taxon>PACMAD clade</taxon>
        <taxon>Panicoideae</taxon>
        <taxon>Andropogonodae</taxon>
        <taxon>Andropogoneae</taxon>
        <taxon>Tripsacinae</taxon>
        <taxon>Zea</taxon>
    </lineage>
</organism>
<accession>A0A804ML36</accession>
<sequence>MALAVAIAAATAAAATGWPTEAAVALLSGSPGGASCGSGSVMVVPMGEPTGAASSSSMALSATGPSAPSKDPSGLCAMGVRMLGLVSASSGVESVGENAAAPVRMTRSRTTARDTAMVRAPYVAVREDCSVCSGRG</sequence>
<name>A0A804ML36_MAIZE</name>
<feature type="signal peptide" evidence="2">
    <location>
        <begin position="1"/>
        <end position="17"/>
    </location>
</feature>
<feature type="region of interest" description="Disordered" evidence="1">
    <location>
        <begin position="47"/>
        <end position="71"/>
    </location>
</feature>
<protein>
    <recommendedName>
        <fullName evidence="5">Secreted protein</fullName>
    </recommendedName>
</protein>
<dbReference type="FunCoup" id="A0A804ML36">
    <property type="interactions" value="473"/>
</dbReference>
<dbReference type="AlphaFoldDB" id="A0A804ML36"/>
<evidence type="ECO:0000313" key="3">
    <source>
        <dbReference type="EnsemblPlants" id="Zm00001eb094590_P001"/>
    </source>
</evidence>
<reference evidence="3" key="3">
    <citation type="submission" date="2021-05" db="UniProtKB">
        <authorList>
            <consortium name="EnsemblPlants"/>
        </authorList>
    </citation>
    <scope>IDENTIFICATION</scope>
    <source>
        <strain evidence="3">cv. B73</strain>
    </source>
</reference>
<evidence type="ECO:0000256" key="1">
    <source>
        <dbReference type="SAM" id="MobiDB-lite"/>
    </source>
</evidence>
<dbReference type="InParanoid" id="A0A804ML36"/>